<evidence type="ECO:0000256" key="2">
    <source>
        <dbReference type="SAM" id="Phobius"/>
    </source>
</evidence>
<dbReference type="Proteomes" id="UP000215127">
    <property type="component" value="Chromosome 1"/>
</dbReference>
<keyword evidence="2" id="KW-1133">Transmembrane helix</keyword>
<name>A0A1X7RGR7_ZYMT9</name>
<feature type="signal peptide" evidence="3">
    <location>
        <begin position="1"/>
        <end position="20"/>
    </location>
</feature>
<organism evidence="4 5">
    <name type="scientific">Zymoseptoria tritici (strain ST99CH_3D7)</name>
    <dbReference type="NCBI Taxonomy" id="1276538"/>
    <lineage>
        <taxon>Eukaryota</taxon>
        <taxon>Fungi</taxon>
        <taxon>Dikarya</taxon>
        <taxon>Ascomycota</taxon>
        <taxon>Pezizomycotina</taxon>
        <taxon>Dothideomycetes</taxon>
        <taxon>Dothideomycetidae</taxon>
        <taxon>Mycosphaerellales</taxon>
        <taxon>Mycosphaerellaceae</taxon>
        <taxon>Zymoseptoria</taxon>
    </lineage>
</organism>
<dbReference type="AlphaFoldDB" id="A0A1X7RGR7"/>
<sequence length="375" mass="39219">MRFHQALLTAVILTPHLITATPNPHPNEEAGFSFNELFARYECAGTQCGYYNQLCCTWGSSCVTDSAQRAQCTSDGGGGAQVTQAAGGTGGYWQTYTTTWVETDYVTKTAVMSTYIGGAQPTAATCNYALNEVPCGSTCCGSGQYCMTDQMICAAAAGGGSSGYYSSQGATAGAGIRPTSSAGITVTKTQGPTATLAFMTPVATGANITLTEDNMGGGGGLSGGAIAGIVIGVLLGLALLGLLCFCCCVKGLLDGLLACIGMGGKRKRKTVEVDEYTRHSRHSGGGNGRTWYGAARPATRVSRRDDHSSKGKNALGIGAGLAALWAILGLKRKRDNRRHDEKSEYSYSSDYYTSASSASSDDRRTRDTRRSMSRR</sequence>
<feature type="compositionally biased region" description="Low complexity" evidence="1">
    <location>
        <begin position="345"/>
        <end position="359"/>
    </location>
</feature>
<protein>
    <recommendedName>
        <fullName evidence="6">Mid2 domain-containing protein</fullName>
    </recommendedName>
</protein>
<dbReference type="EMBL" id="LT853692">
    <property type="protein sequence ID" value="SMQ46420.1"/>
    <property type="molecule type" value="Genomic_DNA"/>
</dbReference>
<keyword evidence="5" id="KW-1185">Reference proteome</keyword>
<evidence type="ECO:0000256" key="3">
    <source>
        <dbReference type="SAM" id="SignalP"/>
    </source>
</evidence>
<keyword evidence="2" id="KW-0472">Membrane</keyword>
<evidence type="ECO:0000313" key="5">
    <source>
        <dbReference type="Proteomes" id="UP000215127"/>
    </source>
</evidence>
<feature type="transmembrane region" description="Helical" evidence="2">
    <location>
        <begin position="229"/>
        <end position="260"/>
    </location>
</feature>
<dbReference type="STRING" id="1276538.A0A1X7RGR7"/>
<keyword evidence="3" id="KW-0732">Signal</keyword>
<evidence type="ECO:0000313" key="4">
    <source>
        <dbReference type="EMBL" id="SMQ46420.1"/>
    </source>
</evidence>
<reference evidence="4 5" key="1">
    <citation type="submission" date="2016-06" db="EMBL/GenBank/DDBJ databases">
        <authorList>
            <person name="Kjaerup R.B."/>
            <person name="Dalgaard T.S."/>
            <person name="Juul-Madsen H.R."/>
        </authorList>
    </citation>
    <scope>NUCLEOTIDE SEQUENCE [LARGE SCALE GENOMIC DNA]</scope>
</reference>
<evidence type="ECO:0008006" key="6">
    <source>
        <dbReference type="Google" id="ProtNLM"/>
    </source>
</evidence>
<feature type="region of interest" description="Disordered" evidence="1">
    <location>
        <begin position="270"/>
        <end position="311"/>
    </location>
</feature>
<accession>A0A1X7RGR7</accession>
<feature type="compositionally biased region" description="Basic and acidic residues" evidence="1">
    <location>
        <begin position="360"/>
        <end position="375"/>
    </location>
</feature>
<keyword evidence="2" id="KW-0812">Transmembrane</keyword>
<evidence type="ECO:0000256" key="1">
    <source>
        <dbReference type="SAM" id="MobiDB-lite"/>
    </source>
</evidence>
<feature type="region of interest" description="Disordered" evidence="1">
    <location>
        <begin position="338"/>
        <end position="375"/>
    </location>
</feature>
<gene>
    <name evidence="4" type="ORF">ZT3D7_G1566</name>
</gene>
<proteinExistence type="predicted"/>
<feature type="chain" id="PRO_5010876633" description="Mid2 domain-containing protein" evidence="3">
    <location>
        <begin position="21"/>
        <end position="375"/>
    </location>
</feature>